<dbReference type="SMART" id="SM00849">
    <property type="entry name" value="Lactamase_B"/>
    <property type="match status" value="1"/>
</dbReference>
<sequence>MRVVLLGTGASAGVPMIGGADGSGDWGACDPAEPRNRRTRSSIAVTGEGGTLLVDTGPDMRDQLLACRIPRVDAILFTHAHADHITGLDDVRILNRIAGRPLDAYATGRTLKELERRFDYAFRPWTPPNFYRPVLVPHAIEPGDTVPAAGLAVRTFDQDHGLMHTLGLRIGGFGYSTDVVRLDEAAFATLAGVDTWVVGCFQRGPAHKTHAHLDLAIDWARRIGARRTVLTHMGTDMDWGWLRAHLPPGIEPGYDGLVLEGMPP</sequence>
<comment type="caution">
    <text evidence="2">The sequence shown here is derived from an EMBL/GenBank/DDBJ whole genome shotgun (WGS) entry which is preliminary data.</text>
</comment>
<dbReference type="SUPFAM" id="SSF56281">
    <property type="entry name" value="Metallo-hydrolase/oxidoreductase"/>
    <property type="match status" value="1"/>
</dbReference>
<dbReference type="AlphaFoldDB" id="A0A0D6P6W1"/>
<evidence type="ECO:0000313" key="3">
    <source>
        <dbReference type="Proteomes" id="UP000032680"/>
    </source>
</evidence>
<keyword evidence="3" id="KW-1185">Reference proteome</keyword>
<dbReference type="PANTHER" id="PTHR42663:SF6">
    <property type="entry name" value="HYDROLASE C777.06C-RELATED"/>
    <property type="match status" value="1"/>
</dbReference>
<accession>A0A0D6P6W1</accession>
<dbReference type="Gene3D" id="3.60.15.10">
    <property type="entry name" value="Ribonuclease Z/Hydroxyacylglutathione hydrolase-like"/>
    <property type="match status" value="1"/>
</dbReference>
<dbReference type="CDD" id="cd16279">
    <property type="entry name" value="metallo-hydrolase-like_MBL-fold"/>
    <property type="match status" value="1"/>
</dbReference>
<proteinExistence type="predicted"/>
<protein>
    <submittedName>
        <fullName evidence="2">Metal dependent hydrolase PhnP</fullName>
    </submittedName>
</protein>
<organism evidence="2 3">
    <name type="scientific">Acidisphaera rubrifaciens HS-AP3</name>
    <dbReference type="NCBI Taxonomy" id="1231350"/>
    <lineage>
        <taxon>Bacteria</taxon>
        <taxon>Pseudomonadati</taxon>
        <taxon>Pseudomonadota</taxon>
        <taxon>Alphaproteobacteria</taxon>
        <taxon>Acetobacterales</taxon>
        <taxon>Acetobacteraceae</taxon>
        <taxon>Acidisphaera</taxon>
    </lineage>
</organism>
<keyword evidence="2" id="KW-0378">Hydrolase</keyword>
<dbReference type="OrthoDB" id="9781189at2"/>
<dbReference type="GO" id="GO:0016787">
    <property type="term" value="F:hydrolase activity"/>
    <property type="evidence" value="ECO:0007669"/>
    <property type="project" value="UniProtKB-KW"/>
</dbReference>
<feature type="domain" description="Metallo-beta-lactamase" evidence="1">
    <location>
        <begin position="39"/>
        <end position="232"/>
    </location>
</feature>
<dbReference type="Proteomes" id="UP000032680">
    <property type="component" value="Unassembled WGS sequence"/>
</dbReference>
<reference evidence="2 3" key="1">
    <citation type="submission" date="2012-11" db="EMBL/GenBank/DDBJ databases">
        <title>Whole genome sequence of Acidisphaera rubrifaciens HS-AP3.</title>
        <authorList>
            <person name="Azuma Y."/>
            <person name="Higashiura N."/>
            <person name="Hirakawa H."/>
            <person name="Matsushita K."/>
        </authorList>
    </citation>
    <scope>NUCLEOTIDE SEQUENCE [LARGE SCALE GENOMIC DNA]</scope>
    <source>
        <strain evidence="2 3">HS-AP3</strain>
    </source>
</reference>
<evidence type="ECO:0000259" key="1">
    <source>
        <dbReference type="SMART" id="SM00849"/>
    </source>
</evidence>
<name>A0A0D6P6W1_9PROT</name>
<dbReference type="Pfam" id="PF12706">
    <property type="entry name" value="Lactamase_B_2"/>
    <property type="match status" value="1"/>
</dbReference>
<dbReference type="InterPro" id="IPR036866">
    <property type="entry name" value="RibonucZ/Hydroxyglut_hydro"/>
</dbReference>
<dbReference type="InterPro" id="IPR001279">
    <property type="entry name" value="Metallo-B-lactamas"/>
</dbReference>
<dbReference type="PANTHER" id="PTHR42663">
    <property type="entry name" value="HYDROLASE C777.06C-RELATED-RELATED"/>
    <property type="match status" value="1"/>
</dbReference>
<gene>
    <name evidence="2" type="ORF">Asru_0195_04</name>
</gene>
<dbReference type="EMBL" id="BANB01000195">
    <property type="protein sequence ID" value="GAN76938.1"/>
    <property type="molecule type" value="Genomic_DNA"/>
</dbReference>
<evidence type="ECO:0000313" key="2">
    <source>
        <dbReference type="EMBL" id="GAN76938.1"/>
    </source>
</evidence>
<dbReference type="RefSeq" id="WP_048860864.1">
    <property type="nucleotide sequence ID" value="NZ_BANB01000195.1"/>
</dbReference>